<feature type="transmembrane region" description="Helical" evidence="6">
    <location>
        <begin position="394"/>
        <end position="411"/>
    </location>
</feature>
<feature type="transmembrane region" description="Helical" evidence="6">
    <location>
        <begin position="367"/>
        <end position="387"/>
    </location>
</feature>
<evidence type="ECO:0000313" key="8">
    <source>
        <dbReference type="EMBL" id="MFD2618248.1"/>
    </source>
</evidence>
<proteinExistence type="predicted"/>
<comment type="subcellular location">
    <subcellularLocation>
        <location evidence="1">Cell membrane</location>
        <topology evidence="1">Multi-pass membrane protein</topology>
    </subcellularLocation>
</comment>
<dbReference type="NCBIfam" id="TIGR00361">
    <property type="entry name" value="ComEC_Rec2"/>
    <property type="match status" value="1"/>
</dbReference>
<keyword evidence="5 6" id="KW-0472">Membrane</keyword>
<name>A0ABW5PTK2_9BACI</name>
<dbReference type="InterPro" id="IPR052159">
    <property type="entry name" value="Competence_DNA_uptake"/>
</dbReference>
<keyword evidence="2" id="KW-1003">Cell membrane</keyword>
<feature type="transmembrane region" description="Helical" evidence="6">
    <location>
        <begin position="462"/>
        <end position="481"/>
    </location>
</feature>
<feature type="transmembrane region" description="Helical" evidence="6">
    <location>
        <begin position="7"/>
        <end position="25"/>
    </location>
</feature>
<organism evidence="8 9">
    <name type="scientific">Terrilactibacillus laevilacticus</name>
    <dbReference type="NCBI Taxonomy" id="1380157"/>
    <lineage>
        <taxon>Bacteria</taxon>
        <taxon>Bacillati</taxon>
        <taxon>Bacillota</taxon>
        <taxon>Bacilli</taxon>
        <taxon>Bacillales</taxon>
        <taxon>Bacillaceae</taxon>
        <taxon>Terrilactibacillus</taxon>
    </lineage>
</organism>
<evidence type="ECO:0000256" key="3">
    <source>
        <dbReference type="ARBA" id="ARBA00022692"/>
    </source>
</evidence>
<evidence type="ECO:0000256" key="4">
    <source>
        <dbReference type="ARBA" id="ARBA00022989"/>
    </source>
</evidence>
<dbReference type="Gene3D" id="3.60.15.10">
    <property type="entry name" value="Ribonuclease Z/Hydroxyacylglutathione hydrolase-like"/>
    <property type="match status" value="1"/>
</dbReference>
<dbReference type="InterPro" id="IPR001279">
    <property type="entry name" value="Metallo-B-lactamas"/>
</dbReference>
<evidence type="ECO:0000256" key="6">
    <source>
        <dbReference type="SAM" id="Phobius"/>
    </source>
</evidence>
<dbReference type="InterPro" id="IPR025405">
    <property type="entry name" value="DUF4131"/>
</dbReference>
<dbReference type="NCBIfam" id="TIGR00360">
    <property type="entry name" value="ComEC_N-term"/>
    <property type="match status" value="1"/>
</dbReference>
<keyword evidence="9" id="KW-1185">Reference proteome</keyword>
<dbReference type="CDD" id="cd07731">
    <property type="entry name" value="ComA-like_MBL-fold"/>
    <property type="match status" value="1"/>
</dbReference>
<dbReference type="InterPro" id="IPR004477">
    <property type="entry name" value="ComEC_N"/>
</dbReference>
<dbReference type="Pfam" id="PF00753">
    <property type="entry name" value="Lactamase_B"/>
    <property type="match status" value="1"/>
</dbReference>
<dbReference type="Proteomes" id="UP001597458">
    <property type="component" value="Unassembled WGS sequence"/>
</dbReference>
<accession>A0ABW5PTK2</accession>
<dbReference type="PANTHER" id="PTHR30619">
    <property type="entry name" value="DNA INTERNALIZATION/COMPETENCE PROTEIN COMEC/REC2"/>
    <property type="match status" value="1"/>
</dbReference>
<comment type="caution">
    <text evidence="8">The sequence shown here is derived from an EMBL/GenBank/DDBJ whole genome shotgun (WGS) entry which is preliminary data.</text>
</comment>
<dbReference type="EMBL" id="JBHUMR010000014">
    <property type="protein sequence ID" value="MFD2618248.1"/>
    <property type="molecule type" value="Genomic_DNA"/>
</dbReference>
<feature type="domain" description="Metallo-beta-lactamase" evidence="7">
    <location>
        <begin position="494"/>
        <end position="703"/>
    </location>
</feature>
<dbReference type="RefSeq" id="WP_258311595.1">
    <property type="nucleotide sequence ID" value="NZ_JBHUMR010000014.1"/>
</dbReference>
<feature type="transmembrane region" description="Helical" evidence="6">
    <location>
        <begin position="31"/>
        <end position="49"/>
    </location>
</feature>
<dbReference type="SMART" id="SM00849">
    <property type="entry name" value="Lactamase_B"/>
    <property type="match status" value="1"/>
</dbReference>
<evidence type="ECO:0000259" key="7">
    <source>
        <dbReference type="SMART" id="SM00849"/>
    </source>
</evidence>
<keyword evidence="3 6" id="KW-0812">Transmembrane</keyword>
<dbReference type="Pfam" id="PF13567">
    <property type="entry name" value="DUF4131"/>
    <property type="match status" value="1"/>
</dbReference>
<dbReference type="Pfam" id="PF03772">
    <property type="entry name" value="Competence"/>
    <property type="match status" value="1"/>
</dbReference>
<evidence type="ECO:0000256" key="5">
    <source>
        <dbReference type="ARBA" id="ARBA00023136"/>
    </source>
</evidence>
<evidence type="ECO:0000256" key="2">
    <source>
        <dbReference type="ARBA" id="ARBA00022475"/>
    </source>
</evidence>
<evidence type="ECO:0000313" key="9">
    <source>
        <dbReference type="Proteomes" id="UP001597458"/>
    </source>
</evidence>
<keyword evidence="4 6" id="KW-1133">Transmembrane helix</keyword>
<feature type="transmembrane region" description="Helical" evidence="6">
    <location>
        <begin position="341"/>
        <end position="361"/>
    </location>
</feature>
<feature type="transmembrane region" description="Helical" evidence="6">
    <location>
        <begin position="213"/>
        <end position="239"/>
    </location>
</feature>
<dbReference type="PANTHER" id="PTHR30619:SF1">
    <property type="entry name" value="RECOMBINATION PROTEIN 2"/>
    <property type="match status" value="1"/>
</dbReference>
<sequence>MWVFYGNHPWIPLIILIVYFGYIFMRSTHSLFIWCLVVGAVFGMNMLWVTQQETKLSPKNTLFQGKIISIPGFDGNVVSFQYKTEDEVVVVRYTLLSNSEKRILQKNLHAGNSYRIIGQLEKPNSPTNFHSFNYRQYLNHEHIYWILTAEKPPHPLPSSLTPVERIMQWREKQIYRIQNTFPEPIDGLMSALIFGDQSHMPVELQKAYQTLGIVHILAVSGLHVVLLLAMVNFICLRLGMIREHVLFLLLLFIPIYVILTGAEASVIRAGLTGMFVLGYTLIKKVHLTSIDLISIVFLVMVFYDPEFLFQMGFQLSFLATSAILLSAHTIHKKAFSYLEQLLWLSVICELATFSILIPSFYQFSFISFFMNMLFVPLMTNIILPLSIMTYTVSYIYSPLSFVLSQFMSSLLKYPHRILLYFYYHPHFVLTYGSLTPVMLFCMVLLIYVCLCLWEHRLKRGEYLLLIPFIFMYTMVVLSGTWSSQGQVVFLDVGQGDSVLIQLPHHRGTILIDTGGIVPYKTEAWKKKKDPFKVGRDVVLHELRASGIHQIDMLILTHSDYDHIGGVKDLIGQIPIRKLIISPWFNPSTADIKMLKQAYRQGTKIQKVQKGDTINFSTYAFHVLSPATNQDSNNNSIVLQTNLGGLNWLFTGDLEEEGENQLTKNYPRLSIDVLKVGHHGSRSSTSEQFLNVIKPKYAMISVGKNNRYGHPNQEVLQRLSSLHVKIMRTDQLGAIRWSFKNDQITRVDFAVQQ</sequence>
<dbReference type="InterPro" id="IPR004797">
    <property type="entry name" value="Competence_ComEC/Rec2"/>
</dbReference>
<feature type="transmembrane region" description="Helical" evidence="6">
    <location>
        <begin position="431"/>
        <end position="450"/>
    </location>
</feature>
<gene>
    <name evidence="8" type="ORF">ACFSTF_13110</name>
</gene>
<feature type="transmembrane region" description="Helical" evidence="6">
    <location>
        <begin position="245"/>
        <end position="264"/>
    </location>
</feature>
<reference evidence="9" key="1">
    <citation type="journal article" date="2019" name="Int. J. Syst. Evol. Microbiol.">
        <title>The Global Catalogue of Microorganisms (GCM) 10K type strain sequencing project: providing services to taxonomists for standard genome sequencing and annotation.</title>
        <authorList>
            <consortium name="The Broad Institute Genomics Platform"/>
            <consortium name="The Broad Institute Genome Sequencing Center for Infectious Disease"/>
            <person name="Wu L."/>
            <person name="Ma J."/>
        </authorList>
    </citation>
    <scope>NUCLEOTIDE SEQUENCE [LARGE SCALE GENOMIC DNA]</scope>
    <source>
        <strain evidence="9">TISTR 2241</strain>
    </source>
</reference>
<dbReference type="SUPFAM" id="SSF56281">
    <property type="entry name" value="Metallo-hydrolase/oxidoreductase"/>
    <property type="match status" value="1"/>
</dbReference>
<protein>
    <submittedName>
        <fullName evidence="8">DNA internalization-related competence protein ComEC/Rec2</fullName>
    </submittedName>
</protein>
<feature type="transmembrane region" description="Helical" evidence="6">
    <location>
        <begin position="309"/>
        <end position="329"/>
    </location>
</feature>
<evidence type="ECO:0000256" key="1">
    <source>
        <dbReference type="ARBA" id="ARBA00004651"/>
    </source>
</evidence>
<dbReference type="InterPro" id="IPR035681">
    <property type="entry name" value="ComA-like_MBL"/>
</dbReference>
<dbReference type="InterPro" id="IPR036866">
    <property type="entry name" value="RibonucZ/Hydroxyglut_hydro"/>
</dbReference>